<evidence type="ECO:0000256" key="6">
    <source>
        <dbReference type="ARBA" id="ARBA00023315"/>
    </source>
</evidence>
<keyword evidence="9" id="KW-1185">Reference proteome</keyword>
<feature type="transmembrane region" description="Helical" evidence="7">
    <location>
        <begin position="20"/>
        <end position="38"/>
    </location>
</feature>
<dbReference type="EC" id="2.3.1.225" evidence="7"/>
<feature type="transmembrane region" description="Helical" evidence="7">
    <location>
        <begin position="44"/>
        <end position="66"/>
    </location>
</feature>
<evidence type="ECO:0000313" key="10">
    <source>
        <dbReference type="WBParaSite" id="sdigi.contig4.g530.t1"/>
    </source>
</evidence>
<dbReference type="GO" id="GO:0006612">
    <property type="term" value="P:protein targeting to membrane"/>
    <property type="evidence" value="ECO:0007669"/>
    <property type="project" value="TreeGrafter"/>
</dbReference>
<dbReference type="PROSITE" id="PS50216">
    <property type="entry name" value="DHHC"/>
    <property type="match status" value="1"/>
</dbReference>
<keyword evidence="6 7" id="KW-0012">Acyltransferase</keyword>
<dbReference type="Pfam" id="PF01529">
    <property type="entry name" value="DHHC"/>
    <property type="match status" value="1"/>
</dbReference>
<evidence type="ECO:0000256" key="4">
    <source>
        <dbReference type="ARBA" id="ARBA00022989"/>
    </source>
</evidence>
<dbReference type="GO" id="GO:0005783">
    <property type="term" value="C:endoplasmic reticulum"/>
    <property type="evidence" value="ECO:0007669"/>
    <property type="project" value="TreeGrafter"/>
</dbReference>
<proteinExistence type="inferred from homology"/>
<sequence>MKSQRRRRNGWSWPPSFLQMVCWVAIPVAASSTAFLLMPLHVLYAPLVVFIGTIWLVLQIITLTCIDPAVTNIQRSQAPAYFDPSKHEHVIENLFCNICLVNVDPTCKHCRQCNKCISGFDHHCKWLNNCVGEVNYRLFLLLVLSVCLISALVSICLVSLTVMSFINIELLPDAKKLPMELTLWRGLCFALGILYSTLAVLCAHLLYFHYKLWQRGMTTYNFIRVNRKCTNNQQKKNLSVDINTISGIVPVEKSSSKLSIIKSRTVRDSTTDSPYVSFTS</sequence>
<evidence type="ECO:0000256" key="5">
    <source>
        <dbReference type="ARBA" id="ARBA00023136"/>
    </source>
</evidence>
<protein>
    <recommendedName>
        <fullName evidence="7">Palmitoyltransferase</fullName>
        <ecNumber evidence="7">2.3.1.225</ecNumber>
    </recommendedName>
</protein>
<comment type="domain">
    <text evidence="7">The DHHC domain is required for palmitoyltransferase activity.</text>
</comment>
<evidence type="ECO:0000313" key="9">
    <source>
        <dbReference type="Proteomes" id="UP000887581"/>
    </source>
</evidence>
<comment type="catalytic activity">
    <reaction evidence="7">
        <text>L-cysteinyl-[protein] + hexadecanoyl-CoA = S-hexadecanoyl-L-cysteinyl-[protein] + CoA</text>
        <dbReference type="Rhea" id="RHEA:36683"/>
        <dbReference type="Rhea" id="RHEA-COMP:10131"/>
        <dbReference type="Rhea" id="RHEA-COMP:11032"/>
        <dbReference type="ChEBI" id="CHEBI:29950"/>
        <dbReference type="ChEBI" id="CHEBI:57287"/>
        <dbReference type="ChEBI" id="CHEBI:57379"/>
        <dbReference type="ChEBI" id="CHEBI:74151"/>
        <dbReference type="EC" id="2.3.1.225"/>
    </reaction>
</comment>
<evidence type="ECO:0000256" key="3">
    <source>
        <dbReference type="ARBA" id="ARBA00022692"/>
    </source>
</evidence>
<evidence type="ECO:0000259" key="8">
    <source>
        <dbReference type="Pfam" id="PF01529"/>
    </source>
</evidence>
<keyword evidence="5 7" id="KW-0472">Membrane</keyword>
<comment type="subcellular location">
    <subcellularLocation>
        <location evidence="1">Membrane</location>
        <topology evidence="1">Multi-pass membrane protein</topology>
    </subcellularLocation>
</comment>
<organism evidence="9 10">
    <name type="scientific">Setaria digitata</name>
    <dbReference type="NCBI Taxonomy" id="48799"/>
    <lineage>
        <taxon>Eukaryota</taxon>
        <taxon>Metazoa</taxon>
        <taxon>Ecdysozoa</taxon>
        <taxon>Nematoda</taxon>
        <taxon>Chromadorea</taxon>
        <taxon>Rhabditida</taxon>
        <taxon>Spirurina</taxon>
        <taxon>Spiruromorpha</taxon>
        <taxon>Filarioidea</taxon>
        <taxon>Setariidae</taxon>
        <taxon>Setaria</taxon>
    </lineage>
</organism>
<dbReference type="PANTHER" id="PTHR22883:SF203">
    <property type="entry name" value="PALMITOYLTRANSFERASE"/>
    <property type="match status" value="1"/>
</dbReference>
<name>A0A915PSP6_9BILA</name>
<feature type="transmembrane region" description="Helical" evidence="7">
    <location>
        <begin position="138"/>
        <end position="163"/>
    </location>
</feature>
<evidence type="ECO:0000256" key="1">
    <source>
        <dbReference type="ARBA" id="ARBA00004141"/>
    </source>
</evidence>
<dbReference type="Proteomes" id="UP000887581">
    <property type="component" value="Unplaced"/>
</dbReference>
<evidence type="ECO:0000256" key="7">
    <source>
        <dbReference type="RuleBase" id="RU079119"/>
    </source>
</evidence>
<dbReference type="InterPro" id="IPR001594">
    <property type="entry name" value="Palmitoyltrfase_DHHC"/>
</dbReference>
<dbReference type="InterPro" id="IPR039859">
    <property type="entry name" value="PFA4/ZDH16/20/ERF2-like"/>
</dbReference>
<dbReference type="WBParaSite" id="sdigi.contig4.g530.t1">
    <property type="protein sequence ID" value="sdigi.contig4.g530.t1"/>
    <property type="gene ID" value="sdigi.contig4.g530"/>
</dbReference>
<feature type="domain" description="Palmitoyltransferase DHHC" evidence="8">
    <location>
        <begin position="92"/>
        <end position="224"/>
    </location>
</feature>
<dbReference type="GO" id="GO:0016020">
    <property type="term" value="C:membrane"/>
    <property type="evidence" value="ECO:0007669"/>
    <property type="project" value="UniProtKB-SubCell"/>
</dbReference>
<dbReference type="PANTHER" id="PTHR22883">
    <property type="entry name" value="ZINC FINGER DHHC DOMAIN CONTAINING PROTEIN"/>
    <property type="match status" value="1"/>
</dbReference>
<keyword evidence="2 7" id="KW-0808">Transferase</keyword>
<accession>A0A915PSP6</accession>
<comment type="similarity">
    <text evidence="7">Belongs to the DHHC palmitoyltransferase family.</text>
</comment>
<feature type="transmembrane region" description="Helical" evidence="7">
    <location>
        <begin position="183"/>
        <end position="208"/>
    </location>
</feature>
<keyword evidence="4 7" id="KW-1133">Transmembrane helix</keyword>
<keyword evidence="3 7" id="KW-0812">Transmembrane</keyword>
<dbReference type="AlphaFoldDB" id="A0A915PSP6"/>
<dbReference type="GO" id="GO:0005794">
    <property type="term" value="C:Golgi apparatus"/>
    <property type="evidence" value="ECO:0007669"/>
    <property type="project" value="TreeGrafter"/>
</dbReference>
<reference evidence="10" key="1">
    <citation type="submission" date="2022-11" db="UniProtKB">
        <authorList>
            <consortium name="WormBaseParasite"/>
        </authorList>
    </citation>
    <scope>IDENTIFICATION</scope>
</reference>
<dbReference type="GO" id="GO:0019706">
    <property type="term" value="F:protein-cysteine S-palmitoyltransferase activity"/>
    <property type="evidence" value="ECO:0007669"/>
    <property type="project" value="UniProtKB-EC"/>
</dbReference>
<evidence type="ECO:0000256" key="2">
    <source>
        <dbReference type="ARBA" id="ARBA00022679"/>
    </source>
</evidence>